<evidence type="ECO:0000259" key="5">
    <source>
        <dbReference type="SMART" id="SM00893"/>
    </source>
</evidence>
<organism evidence="6 7">
    <name type="scientific">Corynebacterium aquilae DSM 44791</name>
    <dbReference type="NCBI Taxonomy" id="1431546"/>
    <lineage>
        <taxon>Bacteria</taxon>
        <taxon>Bacillati</taxon>
        <taxon>Actinomycetota</taxon>
        <taxon>Actinomycetes</taxon>
        <taxon>Mycobacteriales</taxon>
        <taxon>Corynebacteriaceae</taxon>
        <taxon>Corynebacterium</taxon>
    </lineage>
</organism>
<dbReference type="SUPFAM" id="SSF52402">
    <property type="entry name" value="Adenine nucleotide alpha hydrolases-like"/>
    <property type="match status" value="1"/>
</dbReference>
<dbReference type="GO" id="GO:0050660">
    <property type="term" value="F:flavin adenine dinucleotide binding"/>
    <property type="evidence" value="ECO:0007669"/>
    <property type="project" value="InterPro"/>
</dbReference>
<dbReference type="Pfam" id="PF00766">
    <property type="entry name" value="ETF_alpha"/>
    <property type="match status" value="1"/>
</dbReference>
<evidence type="ECO:0000256" key="2">
    <source>
        <dbReference type="ARBA" id="ARBA00011355"/>
    </source>
</evidence>
<dbReference type="InterPro" id="IPR014729">
    <property type="entry name" value="Rossmann-like_a/b/a_fold"/>
</dbReference>
<dbReference type="Gene3D" id="3.40.50.620">
    <property type="entry name" value="HUPs"/>
    <property type="match status" value="1"/>
</dbReference>
<keyword evidence="4" id="KW-0274">FAD</keyword>
<evidence type="ECO:0000256" key="4">
    <source>
        <dbReference type="PIRSR" id="PIRSR000089-1"/>
    </source>
</evidence>
<dbReference type="Pfam" id="PF01012">
    <property type="entry name" value="ETF"/>
    <property type="match status" value="1"/>
</dbReference>
<feature type="binding site" evidence="4">
    <location>
        <position position="203"/>
    </location>
    <ligand>
        <name>FAD</name>
        <dbReference type="ChEBI" id="CHEBI:57692"/>
    </ligand>
</feature>
<dbReference type="Proteomes" id="UP000185478">
    <property type="component" value="Chromosome"/>
</dbReference>
<name>A0A1L7CFH4_9CORY</name>
<protein>
    <submittedName>
        <fullName evidence="6">Electron transfer flavoprotein subunit alpha</fullName>
    </submittedName>
</protein>
<evidence type="ECO:0000256" key="1">
    <source>
        <dbReference type="ARBA" id="ARBA00005817"/>
    </source>
</evidence>
<feature type="binding site" evidence="4">
    <location>
        <begin position="228"/>
        <end position="229"/>
    </location>
    <ligand>
        <name>FAD</name>
        <dbReference type="ChEBI" id="CHEBI:57692"/>
    </ligand>
</feature>
<proteinExistence type="inferred from homology"/>
<dbReference type="PANTHER" id="PTHR43153:SF1">
    <property type="entry name" value="ELECTRON TRANSFER FLAVOPROTEIN SUBUNIT ALPHA, MITOCHONDRIAL"/>
    <property type="match status" value="1"/>
</dbReference>
<feature type="binding site" evidence="4">
    <location>
        <begin position="259"/>
        <end position="266"/>
    </location>
    <ligand>
        <name>FAD</name>
        <dbReference type="ChEBI" id="CHEBI:57692"/>
    </ligand>
</feature>
<feature type="domain" description="Electron transfer flavoprotein alpha/beta-subunit N-terminal" evidence="5">
    <location>
        <begin position="2"/>
        <end position="183"/>
    </location>
</feature>
<comment type="function">
    <text evidence="3">The electron transfer flavoprotein serves as a specific electron acceptor for other dehydrogenases. It transfers the electrons to the main respiratory chain via ETF-ubiquinone oxidoreductase (ETF dehydrogenase).</text>
</comment>
<accession>A0A1L7CFH4</accession>
<comment type="subunit">
    <text evidence="2">Heterodimer of an alpha and a beta subunit.</text>
</comment>
<dbReference type="OrthoDB" id="9770286at2"/>
<dbReference type="InterPro" id="IPR014731">
    <property type="entry name" value="ETF_asu_C"/>
</dbReference>
<dbReference type="PANTHER" id="PTHR43153">
    <property type="entry name" value="ELECTRON TRANSFER FLAVOPROTEIN ALPHA"/>
    <property type="match status" value="1"/>
</dbReference>
<keyword evidence="4" id="KW-0285">Flavoprotein</keyword>
<dbReference type="AlphaFoldDB" id="A0A1L7CFH4"/>
<dbReference type="GO" id="GO:0033539">
    <property type="term" value="P:fatty acid beta-oxidation using acyl-CoA dehydrogenase"/>
    <property type="evidence" value="ECO:0007669"/>
    <property type="project" value="TreeGrafter"/>
</dbReference>
<evidence type="ECO:0000256" key="3">
    <source>
        <dbReference type="ARBA" id="ARBA00025649"/>
    </source>
</evidence>
<feature type="binding site" evidence="4">
    <location>
        <begin position="242"/>
        <end position="246"/>
    </location>
    <ligand>
        <name>FAD</name>
        <dbReference type="ChEBI" id="CHEBI:57692"/>
    </ligand>
</feature>
<sequence length="315" mass="31525">MVYVLVEHAGGSLDAVTGELITAARPLGAVTAVVVGTPGTANQLAEQLRTLGADTIVAAEADHVAQRLIIPATDALSILAAANPAPILIAHGPSGNEIAGRLAARLASGVLCDVVAINPDLTATQSIFGDTITIGAAVGGASPIFTLRPGAVDAEPQAAPGTLVEQPLPEATTKDVTVTGFTPAVKGDRPELTQAKVVVAGGRGVGDEGFATYVEPLADALGGAVGATRDAVDAGAYDGAAQIGQTGVTVSPDLYIGLGISGAIQHKSGMQTSGTIVAINNDEDAHLFEIADFGIVGDVEKVVPEVIELIKARRG</sequence>
<dbReference type="InterPro" id="IPR001308">
    <property type="entry name" value="ETF_a/FixB"/>
</dbReference>
<dbReference type="STRING" id="1431546.CAQU_05320"/>
<comment type="cofactor">
    <cofactor evidence="4">
        <name>FAD</name>
        <dbReference type="ChEBI" id="CHEBI:57692"/>
    </cofactor>
    <text evidence="4">Binds 1 FAD per dimer.</text>
</comment>
<dbReference type="KEGG" id="caqu:CAQU_05320"/>
<comment type="similarity">
    <text evidence="1">Belongs to the ETF alpha-subunit/FixB family.</text>
</comment>
<keyword evidence="7" id="KW-1185">Reference proteome</keyword>
<feature type="binding site" evidence="4">
    <location>
        <position position="280"/>
    </location>
    <ligand>
        <name>FAD</name>
        <dbReference type="ChEBI" id="CHEBI:57692"/>
    </ligand>
</feature>
<dbReference type="EMBL" id="CP009245">
    <property type="protein sequence ID" value="APT84578.1"/>
    <property type="molecule type" value="Genomic_DNA"/>
</dbReference>
<evidence type="ECO:0000313" key="7">
    <source>
        <dbReference type="Proteomes" id="UP000185478"/>
    </source>
</evidence>
<evidence type="ECO:0000313" key="6">
    <source>
        <dbReference type="EMBL" id="APT84578.1"/>
    </source>
</evidence>
<gene>
    <name evidence="6" type="ORF">CAQU_05320</name>
</gene>
<dbReference type="Gene3D" id="3.40.50.1220">
    <property type="entry name" value="TPP-binding domain"/>
    <property type="match status" value="1"/>
</dbReference>
<dbReference type="InterPro" id="IPR029035">
    <property type="entry name" value="DHS-like_NAD/FAD-binding_dom"/>
</dbReference>
<dbReference type="PIRSF" id="PIRSF000089">
    <property type="entry name" value="Electra_flavoP_a"/>
    <property type="match status" value="1"/>
</dbReference>
<dbReference type="SUPFAM" id="SSF52467">
    <property type="entry name" value="DHS-like NAD/FAD-binding domain"/>
    <property type="match status" value="1"/>
</dbReference>
<dbReference type="SMART" id="SM00893">
    <property type="entry name" value="ETF"/>
    <property type="match status" value="1"/>
</dbReference>
<dbReference type="InterPro" id="IPR014730">
    <property type="entry name" value="ETF_a/b_N"/>
</dbReference>
<reference evidence="6 7" key="1">
    <citation type="submission" date="2014-08" db="EMBL/GenBank/DDBJ databases">
        <title>Complete genome sequence of Corynebacterium aquilae S-613T(T) (=DSM 44791(T)), isolated from the choana of a healthy golden eagle.</title>
        <authorList>
            <person name="Ruckert C."/>
            <person name="Albersmeier A."/>
            <person name="Winkler A."/>
            <person name="Kalinowski J."/>
        </authorList>
    </citation>
    <scope>NUCLEOTIDE SEQUENCE [LARGE SCALE GENOMIC DNA]</scope>
    <source>
        <strain evidence="6 7">S-613</strain>
    </source>
</reference>
<dbReference type="GO" id="GO:0009055">
    <property type="term" value="F:electron transfer activity"/>
    <property type="evidence" value="ECO:0007669"/>
    <property type="project" value="InterPro"/>
</dbReference>
<dbReference type="RefSeq" id="WP_075725832.1">
    <property type="nucleotide sequence ID" value="NZ_CP009245.1"/>
</dbReference>